<keyword evidence="1" id="KW-0479">Metal-binding</keyword>
<feature type="zinc finger region" description="C3H1-type" evidence="1">
    <location>
        <begin position="803"/>
        <end position="832"/>
    </location>
</feature>
<dbReference type="EMBL" id="AMKT01000032">
    <property type="protein sequence ID" value="OXG24444.1"/>
    <property type="molecule type" value="Genomic_DNA"/>
</dbReference>
<dbReference type="InterPro" id="IPR057683">
    <property type="entry name" value="DUF7923"/>
</dbReference>
<accession>A0A854QGK9</accession>
<feature type="region of interest" description="Disordered" evidence="3">
    <location>
        <begin position="749"/>
        <end position="779"/>
    </location>
</feature>
<evidence type="ECO:0000259" key="4">
    <source>
        <dbReference type="PROSITE" id="PS50103"/>
    </source>
</evidence>
<dbReference type="Pfam" id="PF25540">
    <property type="entry name" value="DUF7923"/>
    <property type="match status" value="2"/>
</dbReference>
<evidence type="ECO:0000313" key="5">
    <source>
        <dbReference type="EMBL" id="OXG24444.1"/>
    </source>
</evidence>
<keyword evidence="1" id="KW-0862">Zinc</keyword>
<feature type="compositionally biased region" description="Low complexity" evidence="3">
    <location>
        <begin position="40"/>
        <end position="51"/>
    </location>
</feature>
<keyword evidence="1" id="KW-0863">Zinc-finger</keyword>
<evidence type="ECO:0000313" key="6">
    <source>
        <dbReference type="Proteomes" id="UP000199727"/>
    </source>
</evidence>
<feature type="region of interest" description="Disordered" evidence="3">
    <location>
        <begin position="273"/>
        <end position="326"/>
    </location>
</feature>
<dbReference type="AlphaFoldDB" id="A0A854QGK9"/>
<feature type="region of interest" description="Disordered" evidence="3">
    <location>
        <begin position="1"/>
        <end position="90"/>
    </location>
</feature>
<feature type="region of interest" description="Disordered" evidence="3">
    <location>
        <begin position="111"/>
        <end position="160"/>
    </location>
</feature>
<reference evidence="5 6" key="1">
    <citation type="submission" date="2017-06" db="EMBL/GenBank/DDBJ databases">
        <title>Global population genomics of the pathogenic fungus Cryptococcus neoformans var. grubii.</title>
        <authorList>
            <person name="Cuomo C."/>
            <person name="Litvintseva A."/>
            <person name="Chen Y."/>
            <person name="Young S."/>
            <person name="Zeng Q."/>
            <person name="Chapman S."/>
            <person name="Gujja S."/>
            <person name="Saif S."/>
            <person name="Birren B."/>
        </authorList>
    </citation>
    <scope>NUCLEOTIDE SEQUENCE [LARGE SCALE GENOMIC DNA]</scope>
    <source>
        <strain evidence="5 6">Tu259-1</strain>
    </source>
</reference>
<name>A0A854QGK9_CRYNE</name>
<dbReference type="Gene3D" id="3.30.1370.210">
    <property type="match status" value="1"/>
</dbReference>
<dbReference type="GO" id="GO:0008270">
    <property type="term" value="F:zinc ion binding"/>
    <property type="evidence" value="ECO:0007669"/>
    <property type="project" value="UniProtKB-KW"/>
</dbReference>
<evidence type="ECO:0000256" key="1">
    <source>
        <dbReference type="PROSITE-ProRule" id="PRU00723"/>
    </source>
</evidence>
<protein>
    <recommendedName>
        <fullName evidence="4">C3H1-type domain-containing protein</fullName>
    </recommendedName>
</protein>
<organism evidence="5 6">
    <name type="scientific">Cryptococcus neoformans Tu259-1</name>
    <dbReference type="NCBI Taxonomy" id="1230072"/>
    <lineage>
        <taxon>Eukaryota</taxon>
        <taxon>Fungi</taxon>
        <taxon>Dikarya</taxon>
        <taxon>Basidiomycota</taxon>
        <taxon>Agaricomycotina</taxon>
        <taxon>Tremellomycetes</taxon>
        <taxon>Tremellales</taxon>
        <taxon>Cryptococcaceae</taxon>
        <taxon>Cryptococcus</taxon>
        <taxon>Cryptococcus neoformans species complex</taxon>
    </lineage>
</organism>
<dbReference type="PROSITE" id="PS50103">
    <property type="entry name" value="ZF_C3H1"/>
    <property type="match status" value="1"/>
</dbReference>
<feature type="domain" description="C3H1-type" evidence="4">
    <location>
        <begin position="803"/>
        <end position="832"/>
    </location>
</feature>
<feature type="compositionally biased region" description="Polar residues" evidence="3">
    <location>
        <begin position="273"/>
        <end position="293"/>
    </location>
</feature>
<evidence type="ECO:0000256" key="2">
    <source>
        <dbReference type="SAM" id="Coils"/>
    </source>
</evidence>
<feature type="compositionally biased region" description="Low complexity" evidence="3">
    <location>
        <begin position="120"/>
        <end position="152"/>
    </location>
</feature>
<gene>
    <name evidence="5" type="ORF">C361_02298</name>
</gene>
<dbReference type="InterPro" id="IPR000571">
    <property type="entry name" value="Znf_CCCH"/>
</dbReference>
<dbReference type="OrthoDB" id="2270193at2759"/>
<dbReference type="InterPro" id="IPR057654">
    <property type="entry name" value="Znf-CCCH_tandem"/>
</dbReference>
<keyword evidence="2" id="KW-0175">Coiled coil</keyword>
<dbReference type="PANTHER" id="PTHR37543:SF1">
    <property type="entry name" value="CCCH ZINC FINGER DNA BINDING PROTEIN (AFU_ORTHOLOGUE AFUA_5G12760)"/>
    <property type="match status" value="1"/>
</dbReference>
<dbReference type="PANTHER" id="PTHR37543">
    <property type="entry name" value="CCCH ZINC FINGER DNA BINDING PROTEIN (AFU_ORTHOLOGUE AFUA_5G12760)"/>
    <property type="match status" value="1"/>
</dbReference>
<feature type="compositionally biased region" description="Polar residues" evidence="3">
    <location>
        <begin position="307"/>
        <end position="326"/>
    </location>
</feature>
<comment type="caution">
    <text evidence="5">The sequence shown here is derived from an EMBL/GenBank/DDBJ whole genome shotgun (WGS) entry which is preliminary data.</text>
</comment>
<proteinExistence type="predicted"/>
<evidence type="ECO:0000256" key="3">
    <source>
        <dbReference type="SAM" id="MobiDB-lite"/>
    </source>
</evidence>
<sequence length="896" mass="97232">MFESHLNLNPHGAIGQPSPSIGVIGEQPQAINNLSPAPAPAAAYPRQLRAASPSQRQLGIRPRTPIDRDRDMSRDRDRDRDVVMGERRDQADVKSDLTNLLVQTRLHRTGLSSGLEVRSHPPSQSQSQSKSQSQSQSEVPSQLQFQHQYQSQGKDDVTGGIDDFRRRWERESREGGKRFDEETWDRNAMRMGMGMGMGTVQRQGRGSPAPGGFGVGLGGGGMGLGSGSGLGLGGKGMGIGGPVGGSTQSKATTGTFAGYQPFMGKISPVSSAQYRSSLSPSNHHYLPSSTYGNQAPSQSQSYAQPQTPNHTAAPTTLASGAGGQNDTTATQITRHLESLTILLNPLVAQADEVERLRKEVEMWKSEWARAERERKRLEEKVGGMGMELEKAVGKSRDNVGTSFTAVLIDGDGLIFQDTYLQAGFKGGQLAAQHLLSSIPNLSRGSPLSSTTDTGIIAEEVTLGLDGLPVNKEKEEVDGSGGVKKTENGEREMGSVVVQIFVNKQGLGGALINSGIVPSWNVYDRFWHGLSSSHELFTVCDVGQGKEASDAKIREYLKLYASNAQCRSIILGASHDNGYANILSSLQTESRPSNLLLLKGYATLASQLEAYSNRVVSIPDLFRLEKVPPPLPSFTSTTADVISSIQASDSPDLISAVTGLAGVSFSSIVGSSPKDKEADFAGPYGVNIRDNTNTATSTRNISLADIDKARISTPKRDEYEESEEEIEEFEYEWGSGAQFKRRSDLASGFAPGSAKKKISAPFSREPNPSRVGGKDREMDDEWTEMAPKKKTKGKRKEAAEYVRTLKPRPCHTFYLGPRGCKNGDDCQYGHEYKLNAAQLDELARLAKCIMCPYVKDGRCRYSDDECVYGHQCPNPEKCVFGETCRFYELPNGHGELN</sequence>
<feature type="coiled-coil region" evidence="2">
    <location>
        <begin position="346"/>
        <end position="380"/>
    </location>
</feature>
<dbReference type="Pfam" id="PF25543">
    <property type="entry name" value="zf-CCCH_tandem"/>
    <property type="match status" value="1"/>
</dbReference>
<dbReference type="Proteomes" id="UP000199727">
    <property type="component" value="Unassembled WGS sequence"/>
</dbReference>
<feature type="compositionally biased region" description="Basic and acidic residues" evidence="3">
    <location>
        <begin position="64"/>
        <end position="90"/>
    </location>
</feature>
<feature type="compositionally biased region" description="Low complexity" evidence="3">
    <location>
        <begin position="294"/>
        <end position="306"/>
    </location>
</feature>